<dbReference type="Pfam" id="PF01614">
    <property type="entry name" value="IclR_C"/>
    <property type="match status" value="1"/>
</dbReference>
<dbReference type="GO" id="GO:0003700">
    <property type="term" value="F:DNA-binding transcription factor activity"/>
    <property type="evidence" value="ECO:0007669"/>
    <property type="project" value="TreeGrafter"/>
</dbReference>
<sequence>MEQSVRTVGVLDKSVAVLRALADGPLALADLVGATGLSRATAHRLASALVDHGLVRRTDDGRFALGAELVGLGRAAAAGWPWGEAAGPALAALVEATGESAQLYVREGDARRCLLSRDSAHELRSVVVEGARLPLEVGSAGRVLRDPAAAGGDGWVASVEERAPGVASVSAPVRAADGTVVAAVGISGPVDRLGPTPGPRHGPAVVAAATRIASALPR</sequence>
<dbReference type="InterPro" id="IPR014757">
    <property type="entry name" value="Tscrpt_reg_IclR_C"/>
</dbReference>
<gene>
    <name evidence="6" type="ORF">PO878_17775</name>
</gene>
<dbReference type="InterPro" id="IPR005471">
    <property type="entry name" value="Tscrpt_reg_IclR_N"/>
</dbReference>
<dbReference type="CDD" id="cd00090">
    <property type="entry name" value="HTH_ARSR"/>
    <property type="match status" value="1"/>
</dbReference>
<evidence type="ECO:0000259" key="5">
    <source>
        <dbReference type="PROSITE" id="PS51078"/>
    </source>
</evidence>
<dbReference type="InterPro" id="IPR036388">
    <property type="entry name" value="WH-like_DNA-bd_sf"/>
</dbReference>
<dbReference type="KEGG" id="ima:PO878_17775"/>
<proteinExistence type="predicted"/>
<dbReference type="InterPro" id="IPR036390">
    <property type="entry name" value="WH_DNA-bd_sf"/>
</dbReference>
<keyword evidence="7" id="KW-1185">Reference proteome</keyword>
<dbReference type="AlphaFoldDB" id="A0AAE9Y485"/>
<dbReference type="SMART" id="SM00346">
    <property type="entry name" value="HTH_ICLR"/>
    <property type="match status" value="1"/>
</dbReference>
<evidence type="ECO:0000256" key="3">
    <source>
        <dbReference type="ARBA" id="ARBA00023163"/>
    </source>
</evidence>
<dbReference type="Proteomes" id="UP001216390">
    <property type="component" value="Chromosome"/>
</dbReference>
<dbReference type="SUPFAM" id="SSF46785">
    <property type="entry name" value="Winged helix' DNA-binding domain"/>
    <property type="match status" value="1"/>
</dbReference>
<feature type="domain" description="HTH iclR-type" evidence="4">
    <location>
        <begin position="8"/>
        <end position="67"/>
    </location>
</feature>
<evidence type="ECO:0000256" key="2">
    <source>
        <dbReference type="ARBA" id="ARBA00023125"/>
    </source>
</evidence>
<dbReference type="GO" id="GO:0003677">
    <property type="term" value="F:DNA binding"/>
    <property type="evidence" value="ECO:0007669"/>
    <property type="project" value="UniProtKB-KW"/>
</dbReference>
<reference evidence="6" key="1">
    <citation type="submission" date="2023-01" db="EMBL/GenBank/DDBJ databases">
        <title>The diversity of Class Acidimicrobiia in South China Sea sediment environments and the proposal of Iamia marina sp. nov., a novel species of the genus Iamia.</title>
        <authorList>
            <person name="He Y."/>
            <person name="Tian X."/>
        </authorList>
    </citation>
    <scope>NUCLEOTIDE SEQUENCE</scope>
    <source>
        <strain evidence="6">DSM 19957</strain>
    </source>
</reference>
<dbReference type="InterPro" id="IPR050707">
    <property type="entry name" value="HTH_MetabolicPath_Reg"/>
</dbReference>
<evidence type="ECO:0000313" key="6">
    <source>
        <dbReference type="EMBL" id="WCO66350.1"/>
    </source>
</evidence>
<protein>
    <submittedName>
        <fullName evidence="6">IclR family transcriptional regulator</fullName>
    </submittedName>
</protein>
<dbReference type="InterPro" id="IPR029016">
    <property type="entry name" value="GAF-like_dom_sf"/>
</dbReference>
<keyword evidence="1" id="KW-0805">Transcription regulation</keyword>
<dbReference type="Gene3D" id="3.30.450.40">
    <property type="match status" value="2"/>
</dbReference>
<name>A0AAE9Y485_9ACTN</name>
<dbReference type="PANTHER" id="PTHR30136:SF39">
    <property type="entry name" value="TRANSCRIPTIONAL REGULATORY PROTEIN"/>
    <property type="match status" value="1"/>
</dbReference>
<dbReference type="GO" id="GO:0045892">
    <property type="term" value="P:negative regulation of DNA-templated transcription"/>
    <property type="evidence" value="ECO:0007669"/>
    <property type="project" value="TreeGrafter"/>
</dbReference>
<dbReference type="EMBL" id="CP116942">
    <property type="protein sequence ID" value="WCO66350.1"/>
    <property type="molecule type" value="Genomic_DNA"/>
</dbReference>
<dbReference type="PANTHER" id="PTHR30136">
    <property type="entry name" value="HELIX-TURN-HELIX TRANSCRIPTIONAL REGULATOR, ICLR FAMILY"/>
    <property type="match status" value="1"/>
</dbReference>
<evidence type="ECO:0000313" key="7">
    <source>
        <dbReference type="Proteomes" id="UP001216390"/>
    </source>
</evidence>
<organism evidence="6 7">
    <name type="scientific">Iamia majanohamensis</name>
    <dbReference type="NCBI Taxonomy" id="467976"/>
    <lineage>
        <taxon>Bacteria</taxon>
        <taxon>Bacillati</taxon>
        <taxon>Actinomycetota</taxon>
        <taxon>Acidimicrobiia</taxon>
        <taxon>Acidimicrobiales</taxon>
        <taxon>Iamiaceae</taxon>
        <taxon>Iamia</taxon>
    </lineage>
</organism>
<keyword evidence="3" id="KW-0804">Transcription</keyword>
<dbReference type="Gene3D" id="1.10.10.10">
    <property type="entry name" value="Winged helix-like DNA-binding domain superfamily/Winged helix DNA-binding domain"/>
    <property type="match status" value="1"/>
</dbReference>
<dbReference type="PROSITE" id="PS51077">
    <property type="entry name" value="HTH_ICLR"/>
    <property type="match status" value="1"/>
</dbReference>
<dbReference type="SUPFAM" id="SSF55781">
    <property type="entry name" value="GAF domain-like"/>
    <property type="match status" value="1"/>
</dbReference>
<evidence type="ECO:0000256" key="1">
    <source>
        <dbReference type="ARBA" id="ARBA00023015"/>
    </source>
</evidence>
<dbReference type="Pfam" id="PF09339">
    <property type="entry name" value="HTH_IclR"/>
    <property type="match status" value="1"/>
</dbReference>
<evidence type="ECO:0000259" key="4">
    <source>
        <dbReference type="PROSITE" id="PS51077"/>
    </source>
</evidence>
<dbReference type="PROSITE" id="PS51078">
    <property type="entry name" value="ICLR_ED"/>
    <property type="match status" value="1"/>
</dbReference>
<dbReference type="RefSeq" id="WP_272735873.1">
    <property type="nucleotide sequence ID" value="NZ_CP116942.1"/>
</dbReference>
<feature type="domain" description="IclR-ED" evidence="5">
    <location>
        <begin position="68"/>
        <end position="218"/>
    </location>
</feature>
<keyword evidence="2" id="KW-0238">DNA-binding</keyword>
<accession>A0AAE9Y485</accession>
<dbReference type="InterPro" id="IPR011991">
    <property type="entry name" value="ArsR-like_HTH"/>
</dbReference>